<dbReference type="PATRIC" id="fig|400772.4.peg.933"/>
<protein>
    <submittedName>
        <fullName evidence="2">DNA-binding protein</fullName>
    </submittedName>
    <submittedName>
        <fullName evidence="3">Helix-turn-helix domain protein</fullName>
    </submittedName>
</protein>
<reference evidence="2 5" key="2">
    <citation type="journal article" date="2018" name="Nat. Biotechnol.">
        <title>A standardized bacterial taxonomy based on genome phylogeny substantially revises the tree of life.</title>
        <authorList>
            <person name="Parks D.H."/>
            <person name="Chuvochina M."/>
            <person name="Waite D.W."/>
            <person name="Rinke C."/>
            <person name="Skarshewski A."/>
            <person name="Chaumeil P.A."/>
            <person name="Hugenholtz P."/>
        </authorList>
    </citation>
    <scope>NUCLEOTIDE SEQUENCE [LARGE SCALE GENOMIC DNA]</scope>
    <source>
        <strain evidence="2">UBA9152</strain>
    </source>
</reference>
<dbReference type="EMBL" id="JYIY01000065">
    <property type="protein sequence ID" value="KJL37844.1"/>
    <property type="molecule type" value="Genomic_DNA"/>
</dbReference>
<dbReference type="Proteomes" id="UP000257479">
    <property type="component" value="Unassembled WGS sequence"/>
</dbReference>
<proteinExistence type="predicted"/>
<sequence>MQKLLTSKEVAGMLDVSESTLSRWREAGTGPRFANLDGIIRYAQGDVIAYAEGKRA</sequence>
<dbReference type="AlphaFoldDB" id="A0A0F0LWF8"/>
<dbReference type="Proteomes" id="UP000033451">
    <property type="component" value="Unassembled WGS sequence"/>
</dbReference>
<dbReference type="GO" id="GO:0003677">
    <property type="term" value="F:DNA binding"/>
    <property type="evidence" value="ECO:0007669"/>
    <property type="project" value="UniProtKB-KW"/>
</dbReference>
<dbReference type="Gene3D" id="1.10.1660.10">
    <property type="match status" value="1"/>
</dbReference>
<keyword evidence="2" id="KW-0238">DNA-binding</keyword>
<dbReference type="InterPro" id="IPR009061">
    <property type="entry name" value="DNA-bd_dom_put_sf"/>
</dbReference>
<reference evidence="3 4" key="1">
    <citation type="submission" date="2015-02" db="EMBL/GenBank/DDBJ databases">
        <title>Draft genome sequences of ten Microbacterium spp. with emphasis on heavy metal contaminated environments.</title>
        <authorList>
            <person name="Corretto E."/>
        </authorList>
    </citation>
    <scope>NUCLEOTIDE SEQUENCE [LARGE SCALE GENOMIC DNA]</scope>
    <source>
        <strain evidence="3 4">DSM 18659</strain>
    </source>
</reference>
<evidence type="ECO:0000313" key="5">
    <source>
        <dbReference type="Proteomes" id="UP000257479"/>
    </source>
</evidence>
<dbReference type="InterPro" id="IPR041657">
    <property type="entry name" value="HTH_17"/>
</dbReference>
<dbReference type="SUPFAM" id="SSF46955">
    <property type="entry name" value="Putative DNA-binding domain"/>
    <property type="match status" value="1"/>
</dbReference>
<organism evidence="3 4">
    <name type="scientific">Microbacterium ginsengisoli</name>
    <dbReference type="NCBI Taxonomy" id="400772"/>
    <lineage>
        <taxon>Bacteria</taxon>
        <taxon>Bacillati</taxon>
        <taxon>Actinomycetota</taxon>
        <taxon>Actinomycetes</taxon>
        <taxon>Micrococcales</taxon>
        <taxon>Microbacteriaceae</taxon>
        <taxon>Microbacterium</taxon>
    </lineage>
</organism>
<comment type="caution">
    <text evidence="3">The sequence shown here is derived from an EMBL/GenBank/DDBJ whole genome shotgun (WGS) entry which is preliminary data.</text>
</comment>
<evidence type="ECO:0000313" key="3">
    <source>
        <dbReference type="EMBL" id="KJL37844.1"/>
    </source>
</evidence>
<evidence type="ECO:0000259" key="1">
    <source>
        <dbReference type="Pfam" id="PF12728"/>
    </source>
</evidence>
<gene>
    <name evidence="2" type="ORF">DCP95_11665</name>
    <name evidence="3" type="ORF">RR49_00907</name>
</gene>
<dbReference type="Pfam" id="PF12728">
    <property type="entry name" value="HTH_17"/>
    <property type="match status" value="1"/>
</dbReference>
<evidence type="ECO:0000313" key="2">
    <source>
        <dbReference type="EMBL" id="HAN25209.1"/>
    </source>
</evidence>
<dbReference type="RefSeq" id="WP_048809266.1">
    <property type="nucleotide sequence ID" value="NZ_JYIY01000065.1"/>
</dbReference>
<evidence type="ECO:0000313" key="4">
    <source>
        <dbReference type="Proteomes" id="UP000033451"/>
    </source>
</evidence>
<accession>A0A0F0LWF8</accession>
<dbReference type="OrthoDB" id="5524782at2"/>
<keyword evidence="4" id="KW-1185">Reference proteome</keyword>
<name>A0A0F0LWF8_9MICO</name>
<dbReference type="EMBL" id="DMNG01000199">
    <property type="protein sequence ID" value="HAN25209.1"/>
    <property type="molecule type" value="Genomic_DNA"/>
</dbReference>
<feature type="domain" description="Helix-turn-helix" evidence="1">
    <location>
        <begin position="4"/>
        <end position="54"/>
    </location>
</feature>
<dbReference type="STRING" id="400772.RR49_00907"/>